<feature type="region of interest" description="Disordered" evidence="1">
    <location>
        <begin position="1"/>
        <end position="34"/>
    </location>
</feature>
<keyword evidence="3" id="KW-1185">Reference proteome</keyword>
<reference evidence="2 3" key="1">
    <citation type="submission" date="2020-09" db="EMBL/GenBank/DDBJ databases">
        <title>De no assembly of potato wild relative species, Solanum commersonii.</title>
        <authorList>
            <person name="Cho K."/>
        </authorList>
    </citation>
    <scope>NUCLEOTIDE SEQUENCE [LARGE SCALE GENOMIC DNA]</scope>
    <source>
        <strain evidence="2">LZ3.2</strain>
        <tissue evidence="2">Leaf</tissue>
    </source>
</reference>
<evidence type="ECO:0000313" key="3">
    <source>
        <dbReference type="Proteomes" id="UP000824120"/>
    </source>
</evidence>
<name>A0A9J5YHR5_SOLCO</name>
<protein>
    <submittedName>
        <fullName evidence="2">Uncharacterized protein</fullName>
    </submittedName>
</protein>
<proteinExistence type="predicted"/>
<dbReference type="Proteomes" id="UP000824120">
    <property type="component" value="Chromosome 6"/>
</dbReference>
<organism evidence="2 3">
    <name type="scientific">Solanum commersonii</name>
    <name type="common">Commerson's wild potato</name>
    <name type="synonym">Commerson's nightshade</name>
    <dbReference type="NCBI Taxonomy" id="4109"/>
    <lineage>
        <taxon>Eukaryota</taxon>
        <taxon>Viridiplantae</taxon>
        <taxon>Streptophyta</taxon>
        <taxon>Embryophyta</taxon>
        <taxon>Tracheophyta</taxon>
        <taxon>Spermatophyta</taxon>
        <taxon>Magnoliopsida</taxon>
        <taxon>eudicotyledons</taxon>
        <taxon>Gunneridae</taxon>
        <taxon>Pentapetalae</taxon>
        <taxon>asterids</taxon>
        <taxon>lamiids</taxon>
        <taxon>Solanales</taxon>
        <taxon>Solanaceae</taxon>
        <taxon>Solanoideae</taxon>
        <taxon>Solaneae</taxon>
        <taxon>Solanum</taxon>
    </lineage>
</organism>
<dbReference type="AlphaFoldDB" id="A0A9J5YHR5"/>
<comment type="caution">
    <text evidence="2">The sequence shown here is derived from an EMBL/GenBank/DDBJ whole genome shotgun (WGS) entry which is preliminary data.</text>
</comment>
<evidence type="ECO:0000256" key="1">
    <source>
        <dbReference type="SAM" id="MobiDB-lite"/>
    </source>
</evidence>
<gene>
    <name evidence="2" type="ORF">H5410_031212</name>
</gene>
<feature type="compositionally biased region" description="Basic and acidic residues" evidence="1">
    <location>
        <begin position="1"/>
        <end position="21"/>
    </location>
</feature>
<dbReference type="EMBL" id="JACXVP010000006">
    <property type="protein sequence ID" value="KAG5599842.1"/>
    <property type="molecule type" value="Genomic_DNA"/>
</dbReference>
<dbReference type="OrthoDB" id="1749541at2759"/>
<accession>A0A9J5YHR5</accession>
<evidence type="ECO:0000313" key="2">
    <source>
        <dbReference type="EMBL" id="KAG5599842.1"/>
    </source>
</evidence>
<sequence>MSLEHGREESLEYHPKPYYDRNDDDDDAPTWPKLADSRYNLQSKGKMADKDEFNCAANIMILIENPEGS</sequence>